<dbReference type="RefSeq" id="WP_418952408.1">
    <property type="nucleotide sequence ID" value="NZ_CP021744.1"/>
</dbReference>
<proteinExistence type="predicted"/>
<feature type="region of interest" description="Disordered" evidence="4">
    <location>
        <begin position="1"/>
        <end position="23"/>
    </location>
</feature>
<dbReference type="GO" id="GO:0009089">
    <property type="term" value="P:lysine biosynthetic process via diaminopimelate"/>
    <property type="evidence" value="ECO:0007669"/>
    <property type="project" value="TreeGrafter"/>
</dbReference>
<feature type="compositionally biased region" description="Pro residues" evidence="4">
    <location>
        <begin position="7"/>
        <end position="20"/>
    </location>
</feature>
<dbReference type="GO" id="GO:0008836">
    <property type="term" value="F:diaminopimelate decarboxylase activity"/>
    <property type="evidence" value="ECO:0007669"/>
    <property type="project" value="TreeGrafter"/>
</dbReference>
<dbReference type="PANTHER" id="PTHR43727">
    <property type="entry name" value="DIAMINOPIMELATE DECARBOXYLASE"/>
    <property type="match status" value="1"/>
</dbReference>
<keyword evidence="2 3" id="KW-0663">Pyridoxal phosphate</keyword>
<dbReference type="Gene3D" id="2.40.37.10">
    <property type="entry name" value="Lyase, Ornithine Decarboxylase, Chain A, domain 1"/>
    <property type="match status" value="1"/>
</dbReference>
<organism evidence="6 7">
    <name type="scientific">Streptomyces albireticuli</name>
    <dbReference type="NCBI Taxonomy" id="1940"/>
    <lineage>
        <taxon>Bacteria</taxon>
        <taxon>Bacillati</taxon>
        <taxon>Actinomycetota</taxon>
        <taxon>Actinomycetes</taxon>
        <taxon>Kitasatosporales</taxon>
        <taxon>Streptomycetaceae</taxon>
        <taxon>Streptomyces</taxon>
    </lineage>
</organism>
<feature type="domain" description="Orn/DAP/Arg decarboxylase 2 N-terminal" evidence="5">
    <location>
        <begin position="65"/>
        <end position="259"/>
    </location>
</feature>
<evidence type="ECO:0000313" key="7">
    <source>
        <dbReference type="Proteomes" id="UP000195755"/>
    </source>
</evidence>
<evidence type="ECO:0000313" key="6">
    <source>
        <dbReference type="EMBL" id="ARZ66644.1"/>
    </source>
</evidence>
<name>A0A1Z2KX75_9ACTN</name>
<comment type="cofactor">
    <cofactor evidence="1 3">
        <name>pyridoxal 5'-phosphate</name>
        <dbReference type="ChEBI" id="CHEBI:597326"/>
    </cofactor>
</comment>
<dbReference type="InterPro" id="IPR000183">
    <property type="entry name" value="Orn/DAP/Arg_de-COase"/>
</dbReference>
<dbReference type="InterPro" id="IPR022644">
    <property type="entry name" value="De-COase2_N"/>
</dbReference>
<dbReference type="SUPFAM" id="SSF51419">
    <property type="entry name" value="PLP-binding barrel"/>
    <property type="match status" value="1"/>
</dbReference>
<dbReference type="PRINTS" id="PR01179">
    <property type="entry name" value="ODADCRBXLASE"/>
</dbReference>
<dbReference type="Gene3D" id="3.20.20.10">
    <property type="entry name" value="Alanine racemase"/>
    <property type="match status" value="1"/>
</dbReference>
<accession>A0A1Z2KX75</accession>
<reference evidence="6 7" key="1">
    <citation type="submission" date="2017-06" db="EMBL/GenBank/DDBJ databases">
        <title>Streptomyces albireticuli Genome sequencing and assembly.</title>
        <authorList>
            <person name="Wang Y."/>
            <person name="Du B."/>
            <person name="Ding Y."/>
            <person name="Liu H."/>
            <person name="Hou Q."/>
            <person name="Liu K."/>
            <person name="Yao L."/>
            <person name="Wang C."/>
        </authorList>
    </citation>
    <scope>NUCLEOTIDE SEQUENCE [LARGE SCALE GENOMIC DNA]</scope>
    <source>
        <strain evidence="6 7">MDJK11</strain>
    </source>
</reference>
<protein>
    <submittedName>
        <fullName evidence="6">Amino acid decarboxylase</fullName>
    </submittedName>
</protein>
<feature type="modified residue" description="N6-(pyridoxal phosphate)lysine" evidence="3">
    <location>
        <position position="77"/>
    </location>
</feature>
<dbReference type="InterPro" id="IPR029066">
    <property type="entry name" value="PLP-binding_barrel"/>
</dbReference>
<dbReference type="AlphaFoldDB" id="A0A1Z2KX75"/>
<dbReference type="KEGG" id="salj:SMD11_0979"/>
<evidence type="ECO:0000256" key="3">
    <source>
        <dbReference type="PIRSR" id="PIRSR600183-50"/>
    </source>
</evidence>
<sequence length="470" mass="49531">MAVNGIPPAPPGPPSLPAHPDPATDAILDSGLLHELSHAFGGPFHFLLPHRFDANLAALRAALDEAGVDGRVYYAKKANKAAVWVERCAARGAGVDVAAPGELREALGHGVRGEDLVVTGPAKSDELLRAAALHGALTTVDSLGELDRLLTGARTRSGALRPARLLLRRLPPAQPESRFGMDGAEIEEALGRCVRAGDAIRMEGFSFHLSGYATRPRADLAGHLVDLCLKARAMGLRADRISIGGGLAVDYTAAADWHAFLAAQRPAHYHARKSFAAGDFYPYHSPVAGAAALRAVLDAVPEGGRESLAARLRGTGTRLLAEPGRALLDRAGSSVFRVQGVKDRAGYAILTVDGTSLSLSEQWFGSEYLPDPALVTPAGRALGQGAHPACVGGATCLESDLLTWRKIPFPARPAVGDLLVYPNTAGYQMDSNESSFHDLPLPPKIVIEAAGGRGTGGGRPRWRLDRHLAR</sequence>
<dbReference type="Proteomes" id="UP000195755">
    <property type="component" value="Chromosome"/>
</dbReference>
<evidence type="ECO:0000256" key="1">
    <source>
        <dbReference type="ARBA" id="ARBA00001933"/>
    </source>
</evidence>
<gene>
    <name evidence="6" type="primary">lysA</name>
    <name evidence="6" type="ORF">SMD11_0979</name>
</gene>
<dbReference type="Pfam" id="PF02784">
    <property type="entry name" value="Orn_Arg_deC_N"/>
    <property type="match status" value="1"/>
</dbReference>
<dbReference type="SUPFAM" id="SSF50621">
    <property type="entry name" value="Alanine racemase C-terminal domain-like"/>
    <property type="match status" value="1"/>
</dbReference>
<dbReference type="EMBL" id="CP021744">
    <property type="protein sequence ID" value="ARZ66644.1"/>
    <property type="molecule type" value="Genomic_DNA"/>
</dbReference>
<evidence type="ECO:0000256" key="4">
    <source>
        <dbReference type="SAM" id="MobiDB-lite"/>
    </source>
</evidence>
<dbReference type="InterPro" id="IPR009006">
    <property type="entry name" value="Ala_racemase/Decarboxylase_C"/>
</dbReference>
<evidence type="ECO:0000259" key="5">
    <source>
        <dbReference type="Pfam" id="PF02784"/>
    </source>
</evidence>
<feature type="region of interest" description="Disordered" evidence="4">
    <location>
        <begin position="450"/>
        <end position="470"/>
    </location>
</feature>
<feature type="active site" description="Proton donor" evidence="3">
    <location>
        <position position="396"/>
    </location>
</feature>
<dbReference type="PANTHER" id="PTHR43727:SF2">
    <property type="entry name" value="GROUP IV DECARBOXYLASE"/>
    <property type="match status" value="1"/>
</dbReference>
<evidence type="ECO:0000256" key="2">
    <source>
        <dbReference type="ARBA" id="ARBA00022898"/>
    </source>
</evidence>